<proteinExistence type="inferred from homology"/>
<dbReference type="EC" id="3.2.1.20" evidence="3"/>
<evidence type="ECO:0000256" key="4">
    <source>
        <dbReference type="RuleBase" id="RU361185"/>
    </source>
</evidence>
<dbReference type="Gene3D" id="2.60.40.1180">
    <property type="entry name" value="Golgi alpha-mannosidase II"/>
    <property type="match status" value="1"/>
</dbReference>
<dbReference type="GO" id="GO:0004558">
    <property type="term" value="F:alpha-1,4-glucosidase activity"/>
    <property type="evidence" value="ECO:0007669"/>
    <property type="project" value="UniProtKB-EC"/>
</dbReference>
<dbReference type="SUPFAM" id="SSF51445">
    <property type="entry name" value="(Trans)glycosidases"/>
    <property type="match status" value="1"/>
</dbReference>
<dbReference type="RefSeq" id="XP_046114206.1">
    <property type="nucleotide sequence ID" value="XM_046259413.1"/>
</dbReference>
<reference evidence="7" key="1">
    <citation type="journal article" date="2021" name="IMA Fungus">
        <title>Genomic characterization of three marine fungi, including Emericellopsis atlantica sp. nov. with signatures of a generalist lifestyle and marine biomass degradation.</title>
        <authorList>
            <person name="Hagestad O.C."/>
            <person name="Hou L."/>
            <person name="Andersen J.H."/>
            <person name="Hansen E.H."/>
            <person name="Altermark B."/>
            <person name="Li C."/>
            <person name="Kuhnert E."/>
            <person name="Cox R.J."/>
            <person name="Crous P.W."/>
            <person name="Spatafora J.W."/>
            <person name="Lail K."/>
            <person name="Amirebrahimi M."/>
            <person name="Lipzen A."/>
            <person name="Pangilinan J."/>
            <person name="Andreopoulos W."/>
            <person name="Hayes R.D."/>
            <person name="Ng V."/>
            <person name="Grigoriev I.V."/>
            <person name="Jackson S.A."/>
            <person name="Sutton T.D.S."/>
            <person name="Dobson A.D.W."/>
            <person name="Rama T."/>
        </authorList>
    </citation>
    <scope>NUCLEOTIDE SEQUENCE</scope>
    <source>
        <strain evidence="7">TS7</strain>
    </source>
</reference>
<dbReference type="Pfam" id="PF01055">
    <property type="entry name" value="Glyco_hydro_31_2nd"/>
    <property type="match status" value="1"/>
</dbReference>
<sequence length="803" mass="91057">MMEKYNFPTDPVADDAAIVKGETYRFTLINESVLRYEWAHDGVFEDRPSTFAINRRFTPTPEHRVVDKDDRLEIITSKYHLSYDKKRFSTHGLTVSFNGKTTLWGADWRFGEETDKNLGGTARTLDGVNGRCDMGKGILSRDGHCAIDDSESMLFEKNGFAGPRKEGDRVDGYLFIYDHDYRGAMKSFYAISGHQPLLPRWALGNWWSRYYAYTAQEYLALMDDFGIHNVPLSVAVIDMDWHQVAGDHVPHAGWTGYSWNKDLFPDPEGFCEALHRRRLRITLNDHPHAGVHSHEDLYEEFAAAVGHDTSDKAPILFDPASEKFMDAYLNVLHRRVEEQGCDFWWIDWQQGPYSRIPGLDPLWLLNHFHFLDNKYARPDTRPIIFSRYGGPGSHRYPVGFSGDSIVTWESLQFQPEFTATASNIGYGWWSHDIGGHMGGYRDDELETRWVQLGVFSPLMRLHSTQSRWASKEPWNYQAEHEMTMCEVMRFRHRLVPYLHSMNKNAAANDEPLVQPLYWGYPSREEAYQKPNEYFFGSELLVAPIVHPRNKTTKQAGVDVWVPPGRYVDIFKGLVYDGDRQIRMYRPLDSIPVLAAEGSVLALDAEQSPENGCRNPSVLEVIVVVGKDGFFHLYEDPADDNLDVKLEPPQRSRRTLVEYKQDAGRVDVTSSDKSWTFRFLGVRVAPESIAVERGGAKVEGAEFSVDTSSVPSLIVQVPNSAGGDATVSVTIGPNPQMGIVDHSKRIEELVMGYQIDFAAKDRIFDVCSGSHSAAVKVAELTSLGLEKEVTGPMIELLTADSRTL</sequence>
<comment type="similarity">
    <text evidence="2 4">Belongs to the glycosyl hydrolase 31 family.</text>
</comment>
<feature type="domain" description="Glycosyl hydrolase family 31 C-terminal" evidence="6">
    <location>
        <begin position="510"/>
        <end position="600"/>
    </location>
</feature>
<evidence type="ECO:0000256" key="1">
    <source>
        <dbReference type="ARBA" id="ARBA00001657"/>
    </source>
</evidence>
<comment type="caution">
    <text evidence="7">The sequence shown here is derived from an EMBL/GenBank/DDBJ whole genome shotgun (WGS) entry which is preliminary data.</text>
</comment>
<dbReference type="Gene3D" id="3.20.20.80">
    <property type="entry name" value="Glycosidases"/>
    <property type="match status" value="1"/>
</dbReference>
<dbReference type="InterPro" id="IPR017853">
    <property type="entry name" value="GH"/>
</dbReference>
<keyword evidence="4" id="KW-0326">Glycosidase</keyword>
<dbReference type="OrthoDB" id="1334205at2759"/>
<dbReference type="InterPro" id="IPR013780">
    <property type="entry name" value="Glyco_hydro_b"/>
</dbReference>
<organism evidence="7 8">
    <name type="scientific">Emericellopsis atlantica</name>
    <dbReference type="NCBI Taxonomy" id="2614577"/>
    <lineage>
        <taxon>Eukaryota</taxon>
        <taxon>Fungi</taxon>
        <taxon>Dikarya</taxon>
        <taxon>Ascomycota</taxon>
        <taxon>Pezizomycotina</taxon>
        <taxon>Sordariomycetes</taxon>
        <taxon>Hypocreomycetidae</taxon>
        <taxon>Hypocreales</taxon>
        <taxon>Bionectriaceae</taxon>
        <taxon>Emericellopsis</taxon>
    </lineage>
</organism>
<keyword evidence="4" id="KW-0378">Hydrolase</keyword>
<name>A0A9P7ZEG1_9HYPO</name>
<dbReference type="GeneID" id="70290316"/>
<dbReference type="EMBL" id="MU251280">
    <property type="protein sequence ID" value="KAG9250282.1"/>
    <property type="molecule type" value="Genomic_DNA"/>
</dbReference>
<evidence type="ECO:0000259" key="5">
    <source>
        <dbReference type="Pfam" id="PF01055"/>
    </source>
</evidence>
<feature type="domain" description="Glycoside hydrolase family 31 TIM barrel" evidence="5">
    <location>
        <begin position="196"/>
        <end position="500"/>
    </location>
</feature>
<dbReference type="Pfam" id="PF21365">
    <property type="entry name" value="Glyco_hydro_31_3rd"/>
    <property type="match status" value="1"/>
</dbReference>
<dbReference type="InterPro" id="IPR000322">
    <property type="entry name" value="Glyco_hydro_31_TIM"/>
</dbReference>
<accession>A0A9P7ZEG1</accession>
<dbReference type="GO" id="GO:0005975">
    <property type="term" value="P:carbohydrate metabolic process"/>
    <property type="evidence" value="ECO:0007669"/>
    <property type="project" value="InterPro"/>
</dbReference>
<dbReference type="CDD" id="cd06595">
    <property type="entry name" value="GH31_u1"/>
    <property type="match status" value="1"/>
</dbReference>
<evidence type="ECO:0000313" key="8">
    <source>
        <dbReference type="Proteomes" id="UP000887229"/>
    </source>
</evidence>
<dbReference type="SUPFAM" id="SSF51011">
    <property type="entry name" value="Glycosyl hydrolase domain"/>
    <property type="match status" value="1"/>
</dbReference>
<gene>
    <name evidence="7" type="ORF">F5Z01DRAFT_380768</name>
</gene>
<dbReference type="PANTHER" id="PTHR22762">
    <property type="entry name" value="ALPHA-GLUCOSIDASE"/>
    <property type="match status" value="1"/>
</dbReference>
<dbReference type="Proteomes" id="UP000887229">
    <property type="component" value="Unassembled WGS sequence"/>
</dbReference>
<evidence type="ECO:0000256" key="3">
    <source>
        <dbReference type="ARBA" id="ARBA00012741"/>
    </source>
</evidence>
<dbReference type="PANTHER" id="PTHR22762:SF89">
    <property type="entry name" value="ALPHA-XYLOSIDASE"/>
    <property type="match status" value="1"/>
</dbReference>
<evidence type="ECO:0000256" key="2">
    <source>
        <dbReference type="ARBA" id="ARBA00007806"/>
    </source>
</evidence>
<dbReference type="InterPro" id="IPR048395">
    <property type="entry name" value="Glyco_hydro_31_C"/>
</dbReference>
<dbReference type="GO" id="GO:0006491">
    <property type="term" value="P:N-glycan processing"/>
    <property type="evidence" value="ECO:0007669"/>
    <property type="project" value="TreeGrafter"/>
</dbReference>
<protein>
    <recommendedName>
        <fullName evidence="3">alpha-glucosidase</fullName>
        <ecNumber evidence="3">3.2.1.20</ecNumber>
    </recommendedName>
</protein>
<keyword evidence="8" id="KW-1185">Reference proteome</keyword>
<comment type="catalytic activity">
    <reaction evidence="1">
        <text>Hydrolysis of terminal, non-reducing (1-&gt;4)-linked alpha-D-glucose residues with release of alpha-D-glucose.</text>
        <dbReference type="EC" id="3.2.1.20"/>
    </reaction>
</comment>
<evidence type="ECO:0000259" key="6">
    <source>
        <dbReference type="Pfam" id="PF21365"/>
    </source>
</evidence>
<evidence type="ECO:0000313" key="7">
    <source>
        <dbReference type="EMBL" id="KAG9250282.1"/>
    </source>
</evidence>
<dbReference type="AlphaFoldDB" id="A0A9P7ZEG1"/>